<feature type="transmembrane region" description="Helical" evidence="1">
    <location>
        <begin position="253"/>
        <end position="272"/>
    </location>
</feature>
<sequence>MTDRSAAAPAGDLRRWPADPSWFLDTSRCPACFAPLGSAVCTVCGLDLAAPDGADLAAHGRAVAEAERERQGVITRMRAAQAERAAASAAQAGPVARVAAAAPVASAAPVAPAAAPVAPVASAATVPDTGMPVADAPPAPLPPLDAPAAGVASGPARPKRSGVQVLLLTLGVVLVSVTAIVFLLVAYLVASLEVRSIIIAAGSAVVLGVAVLLRRGRLPGTAEGVASVAVVLLLLDVWIVRANALFGSDRLDAALYTGIAFAVLAVVLGVVARISGLRAAGFAAALLAPAAAWALGLAVDGGATGWWLGSLGAAVVGVGIAARRRSGEALASRIAGSVGLATAFCVAARALPDVVVGAGWAFLAVSATSAVLWAVVGRGRALSPWSAAFAGVGAAAAALALASAIAMETTGEVGSWAAPALAGVVAVIGAAAVRRAARSDTIAALAAASGVTLLAALPGALTGIALIAAAGLPGPAFTASATDAPNSAAASDGVLAAFGIPGWSAALALVALAAVTATVLAIVRRFRGLGAAAIAAIAAAALVGAVSLPTVLLVAAALVVLGVIGLAIAPGLRALPISGLLGTVATGGPLAAALAVPSALPSAAVWPWVVLIVIVTAIAGRVLAARIWPATAAPVVGALHVGVAAVLAIALSATAPIWLAAAGARLDGPWAHGGIWLALVGAALAVAAAYAPRLTGADRGIALPVFLAASAVGALTTVAGELGWFAASAATVAGAVVVATGRPEWTRAVAAVGTPLLIALTAWSIAEALDLEHAIVVAGAVLLTAAAGLVLAGRATPLTRNIWSGATGLVGVLVVAASVAALSTWPALLILVPVPILIAAASGDPIGGTSPTRHVSWASLPIGIAAVWSWLGEASVDVLEPYTLSLAAALLIAAGLIAWRRPAGDRRLASGRTALIASAAAVAALPSAAAAGESELRTLVVVLAGAVVAIAAPFLPDTAAGVPARLIATLTGWGAAALAAAVRGSAVAIGAASGGLPFEVWSLFGFAVGVWTAAAWARDPARPERLGAWVLAASTTLAVVPSWLEIARGGDQSVRAGIVVGALALVHVLAIVVSRPPLVGAALEWVAFGLATLIAVTALAVGAVDPYDLVVAPLGSALIITGAVRLHRTPALRSWPALGAGLALLLVPPLIADFVGPELWRIIVLGVVAVASVVIGLVLRLQAPFVFGGAVLLVHAVQQLWPWITWLYEAVWWWLWLGIAGVLLIVLAATYERQLRLARRTVRSIGELR</sequence>
<feature type="transmembrane region" description="Helical" evidence="1">
    <location>
        <begin position="605"/>
        <end position="624"/>
    </location>
</feature>
<accession>A0A5C1YJQ0</accession>
<feature type="transmembrane region" description="Helical" evidence="1">
    <location>
        <begin position="1158"/>
        <end position="1178"/>
    </location>
</feature>
<evidence type="ECO:0000313" key="3">
    <source>
        <dbReference type="Proteomes" id="UP000324678"/>
    </source>
</evidence>
<protein>
    <recommendedName>
        <fullName evidence="4">DUF2157 domain-containing protein</fullName>
    </recommendedName>
</protein>
<feature type="transmembrane region" description="Helical" evidence="1">
    <location>
        <begin position="936"/>
        <end position="955"/>
    </location>
</feature>
<feature type="transmembrane region" description="Helical" evidence="1">
    <location>
        <begin position="636"/>
        <end position="658"/>
    </location>
</feature>
<dbReference type="OrthoDB" id="5096967at2"/>
<feature type="transmembrane region" description="Helical" evidence="1">
    <location>
        <begin position="413"/>
        <end position="433"/>
    </location>
</feature>
<feature type="transmembrane region" description="Helical" evidence="1">
    <location>
        <begin position="579"/>
        <end position="599"/>
    </location>
</feature>
<keyword evidence="1" id="KW-1133">Transmembrane helix</keyword>
<dbReference type="RefSeq" id="WP_149161831.1">
    <property type="nucleotide sequence ID" value="NZ_CP043505.1"/>
</dbReference>
<feature type="transmembrane region" description="Helical" evidence="1">
    <location>
        <begin position="771"/>
        <end position="790"/>
    </location>
</feature>
<dbReference type="AlphaFoldDB" id="A0A5C1YJQ0"/>
<feature type="transmembrane region" description="Helical" evidence="1">
    <location>
        <begin position="552"/>
        <end position="572"/>
    </location>
</feature>
<reference evidence="2 3" key="1">
    <citation type="submission" date="2019-09" db="EMBL/GenBank/DDBJ databases">
        <title>Genome sequencing of strain KACC 19306.</title>
        <authorList>
            <person name="Heo J."/>
            <person name="Kim S.-J."/>
            <person name="Kim J.-S."/>
            <person name="Hong S.-B."/>
            <person name="Kwon S.-W."/>
        </authorList>
    </citation>
    <scope>NUCLEOTIDE SEQUENCE [LARGE SCALE GENOMIC DNA]</scope>
    <source>
        <strain evidence="2 3">KACC 19306</strain>
    </source>
</reference>
<dbReference type="KEGG" id="ail:FLP10_16370"/>
<feature type="transmembrane region" description="Helical" evidence="1">
    <location>
        <begin position="911"/>
        <end position="930"/>
    </location>
</feature>
<dbReference type="EMBL" id="CP043505">
    <property type="protein sequence ID" value="QEO15818.1"/>
    <property type="molecule type" value="Genomic_DNA"/>
</dbReference>
<dbReference type="Proteomes" id="UP000324678">
    <property type="component" value="Chromosome"/>
</dbReference>
<feature type="transmembrane region" description="Helical" evidence="1">
    <location>
        <begin position="670"/>
        <end position="689"/>
    </location>
</feature>
<feature type="transmembrane region" description="Helical" evidence="1">
    <location>
        <begin position="1026"/>
        <end position="1044"/>
    </location>
</feature>
<keyword evidence="1" id="KW-0472">Membrane</keyword>
<feature type="transmembrane region" description="Helical" evidence="1">
    <location>
        <begin position="1210"/>
        <end position="1231"/>
    </location>
</feature>
<feature type="transmembrane region" description="Helical" evidence="1">
    <location>
        <begin position="196"/>
        <end position="213"/>
    </location>
</feature>
<feature type="transmembrane region" description="Helical" evidence="1">
    <location>
        <begin position="701"/>
        <end position="718"/>
    </location>
</feature>
<feature type="transmembrane region" description="Helical" evidence="1">
    <location>
        <begin position="334"/>
        <end position="351"/>
    </location>
</feature>
<keyword evidence="3" id="KW-1185">Reference proteome</keyword>
<evidence type="ECO:0000313" key="2">
    <source>
        <dbReference type="EMBL" id="QEO15818.1"/>
    </source>
</evidence>
<feature type="transmembrane region" description="Helical" evidence="1">
    <location>
        <begin position="825"/>
        <end position="843"/>
    </location>
</feature>
<feature type="transmembrane region" description="Helical" evidence="1">
    <location>
        <begin position="1085"/>
        <end position="1104"/>
    </location>
</feature>
<feature type="transmembrane region" description="Helical" evidence="1">
    <location>
        <begin position="1134"/>
        <end position="1152"/>
    </location>
</feature>
<feature type="transmembrane region" description="Helical" evidence="1">
    <location>
        <begin position="388"/>
        <end position="407"/>
    </location>
</feature>
<feature type="transmembrane region" description="Helical" evidence="1">
    <location>
        <begin position="1056"/>
        <end position="1073"/>
    </location>
</feature>
<feature type="transmembrane region" description="Helical" evidence="1">
    <location>
        <begin position="883"/>
        <end position="899"/>
    </location>
</feature>
<feature type="transmembrane region" description="Helical" evidence="1">
    <location>
        <begin position="279"/>
        <end position="299"/>
    </location>
</feature>
<organism evidence="2 3">
    <name type="scientific">Agromyces intestinalis</name>
    <dbReference type="NCBI Taxonomy" id="2592652"/>
    <lineage>
        <taxon>Bacteria</taxon>
        <taxon>Bacillati</taxon>
        <taxon>Actinomycetota</taxon>
        <taxon>Actinomycetes</taxon>
        <taxon>Micrococcales</taxon>
        <taxon>Microbacteriaceae</taxon>
        <taxon>Agromyces</taxon>
    </lineage>
</organism>
<feature type="transmembrane region" description="Helical" evidence="1">
    <location>
        <begin position="165"/>
        <end position="190"/>
    </location>
</feature>
<feature type="transmembrane region" description="Helical" evidence="1">
    <location>
        <begin position="724"/>
        <end position="741"/>
    </location>
</feature>
<proteinExistence type="predicted"/>
<feature type="transmembrane region" description="Helical" evidence="1">
    <location>
        <begin position="445"/>
        <end position="470"/>
    </location>
</feature>
<dbReference type="InterPro" id="IPR058062">
    <property type="entry name" value="SCO7613_C"/>
</dbReference>
<evidence type="ECO:0008006" key="4">
    <source>
        <dbReference type="Google" id="ProtNLM"/>
    </source>
</evidence>
<feature type="transmembrane region" description="Helical" evidence="1">
    <location>
        <begin position="357"/>
        <end position="376"/>
    </location>
</feature>
<dbReference type="NCBIfam" id="NF047321">
    <property type="entry name" value="SCO7613_CTERM"/>
    <property type="match status" value="1"/>
</dbReference>
<feature type="transmembrane region" description="Helical" evidence="1">
    <location>
        <begin position="967"/>
        <end position="992"/>
    </location>
</feature>
<keyword evidence="1" id="KW-0812">Transmembrane</keyword>
<feature type="transmembrane region" description="Helical" evidence="1">
    <location>
        <begin position="998"/>
        <end position="1017"/>
    </location>
</feature>
<feature type="transmembrane region" description="Helical" evidence="1">
    <location>
        <begin position="1110"/>
        <end position="1127"/>
    </location>
</feature>
<evidence type="ECO:0000256" key="1">
    <source>
        <dbReference type="SAM" id="Phobius"/>
    </source>
</evidence>
<feature type="transmembrane region" description="Helical" evidence="1">
    <location>
        <begin position="748"/>
        <end position="765"/>
    </location>
</feature>
<feature type="transmembrane region" description="Helical" evidence="1">
    <location>
        <begin position="855"/>
        <end position="871"/>
    </location>
</feature>
<feature type="transmembrane region" description="Helical" evidence="1">
    <location>
        <begin position="500"/>
        <end position="522"/>
    </location>
</feature>
<gene>
    <name evidence="2" type="ORF">FLP10_16370</name>
</gene>
<feature type="transmembrane region" description="Helical" evidence="1">
    <location>
        <begin position="305"/>
        <end position="322"/>
    </location>
</feature>
<feature type="transmembrane region" description="Helical" evidence="1">
    <location>
        <begin position="1185"/>
        <end position="1204"/>
    </location>
</feature>
<feature type="transmembrane region" description="Helical" evidence="1">
    <location>
        <begin position="802"/>
        <end position="819"/>
    </location>
</feature>
<feature type="transmembrane region" description="Helical" evidence="1">
    <location>
        <begin position="225"/>
        <end position="247"/>
    </location>
</feature>
<feature type="transmembrane region" description="Helical" evidence="1">
    <location>
        <begin position="529"/>
        <end position="546"/>
    </location>
</feature>
<name>A0A5C1YJQ0_9MICO</name>